<evidence type="ECO:0000256" key="3">
    <source>
        <dbReference type="ARBA" id="ARBA00023134"/>
    </source>
</evidence>
<dbReference type="Gene3D" id="3.40.50.300">
    <property type="entry name" value="P-loop containing nucleotide triphosphate hydrolases"/>
    <property type="match status" value="1"/>
</dbReference>
<comment type="similarity">
    <text evidence="1">Belongs to the TRAFAC class TrmE-Era-EngA-EngB-Septin-like GTPase superfamily. AIG1/Toc34/Toc159-like paraseptin GTPase family. IAN subfamily.</text>
</comment>
<dbReference type="EMBL" id="JACVVK020000562">
    <property type="protein sequence ID" value="KAK7465973.1"/>
    <property type="molecule type" value="Genomic_DNA"/>
</dbReference>
<dbReference type="SUPFAM" id="SSF52540">
    <property type="entry name" value="P-loop containing nucleoside triphosphate hydrolases"/>
    <property type="match status" value="1"/>
</dbReference>
<organism evidence="5 6">
    <name type="scientific">Batillaria attramentaria</name>
    <dbReference type="NCBI Taxonomy" id="370345"/>
    <lineage>
        <taxon>Eukaryota</taxon>
        <taxon>Metazoa</taxon>
        <taxon>Spiralia</taxon>
        <taxon>Lophotrochozoa</taxon>
        <taxon>Mollusca</taxon>
        <taxon>Gastropoda</taxon>
        <taxon>Caenogastropoda</taxon>
        <taxon>Sorbeoconcha</taxon>
        <taxon>Cerithioidea</taxon>
        <taxon>Batillariidae</taxon>
        <taxon>Batillaria</taxon>
    </lineage>
</organism>
<keyword evidence="6" id="KW-1185">Reference proteome</keyword>
<evidence type="ECO:0000256" key="2">
    <source>
        <dbReference type="ARBA" id="ARBA00022741"/>
    </source>
</evidence>
<gene>
    <name evidence="5" type="ORF">BaRGS_00037460</name>
</gene>
<dbReference type="InterPro" id="IPR027417">
    <property type="entry name" value="P-loop_NTPase"/>
</dbReference>
<feature type="domain" description="AIG1-type G" evidence="4">
    <location>
        <begin position="1"/>
        <end position="143"/>
    </location>
</feature>
<dbReference type="AlphaFoldDB" id="A0ABD0J908"/>
<dbReference type="Pfam" id="PF04548">
    <property type="entry name" value="AIG1"/>
    <property type="match status" value="1"/>
</dbReference>
<comment type="caution">
    <text evidence="5">The sequence shown here is derived from an EMBL/GenBank/DDBJ whole genome shotgun (WGS) entry which is preliminary data.</text>
</comment>
<evidence type="ECO:0000256" key="1">
    <source>
        <dbReference type="ARBA" id="ARBA00008535"/>
    </source>
</evidence>
<evidence type="ECO:0000313" key="6">
    <source>
        <dbReference type="Proteomes" id="UP001519460"/>
    </source>
</evidence>
<reference evidence="5 6" key="1">
    <citation type="journal article" date="2023" name="Sci. Data">
        <title>Genome assembly of the Korean intertidal mud-creeper Batillaria attramentaria.</title>
        <authorList>
            <person name="Patra A.K."/>
            <person name="Ho P.T."/>
            <person name="Jun S."/>
            <person name="Lee S.J."/>
            <person name="Kim Y."/>
            <person name="Won Y.J."/>
        </authorList>
    </citation>
    <scope>NUCLEOTIDE SEQUENCE [LARGE SCALE GENOMIC DNA]</scope>
    <source>
        <strain evidence="5">Wonlab-2016</strain>
    </source>
</reference>
<dbReference type="Proteomes" id="UP001519460">
    <property type="component" value="Unassembled WGS sequence"/>
</dbReference>
<sequence length="148" mass="17170">VVDTPGFFVYESRELRELYRGLELLRPGPHAILYVIHLHWRFTPEDHDSYDHFRSILGEDITNYMIVVFTGGDMPRGTIEKLLSRAPESLRQVLSECGNRYVVFNNKADNKQPQVEQLLKMVRTLVNQNGGGFFKLERNDERGKCSVQ</sequence>
<keyword evidence="2" id="KW-0547">Nucleotide-binding</keyword>
<name>A0ABD0J908_9CAEN</name>
<dbReference type="InterPro" id="IPR045058">
    <property type="entry name" value="GIMA/IAN/Toc"/>
</dbReference>
<evidence type="ECO:0000313" key="5">
    <source>
        <dbReference type="EMBL" id="KAK7465973.1"/>
    </source>
</evidence>
<dbReference type="PROSITE" id="PS51720">
    <property type="entry name" value="G_AIG1"/>
    <property type="match status" value="1"/>
</dbReference>
<proteinExistence type="inferred from homology"/>
<protein>
    <recommendedName>
        <fullName evidence="4">AIG1-type G domain-containing protein</fullName>
    </recommendedName>
</protein>
<dbReference type="PANTHER" id="PTHR10903:SF184">
    <property type="entry name" value="GTP-BINDING PROTEIN A"/>
    <property type="match status" value="1"/>
</dbReference>
<accession>A0ABD0J908</accession>
<dbReference type="InterPro" id="IPR006703">
    <property type="entry name" value="G_AIG1"/>
</dbReference>
<feature type="non-terminal residue" evidence="5">
    <location>
        <position position="1"/>
    </location>
</feature>
<dbReference type="PANTHER" id="PTHR10903">
    <property type="entry name" value="GTPASE, IMAP FAMILY MEMBER-RELATED"/>
    <property type="match status" value="1"/>
</dbReference>
<keyword evidence="3" id="KW-0342">GTP-binding</keyword>
<dbReference type="GO" id="GO:0005525">
    <property type="term" value="F:GTP binding"/>
    <property type="evidence" value="ECO:0007669"/>
    <property type="project" value="UniProtKB-KW"/>
</dbReference>
<evidence type="ECO:0000259" key="4">
    <source>
        <dbReference type="PROSITE" id="PS51720"/>
    </source>
</evidence>